<evidence type="ECO:0000256" key="2">
    <source>
        <dbReference type="ARBA" id="ARBA00022729"/>
    </source>
</evidence>
<evidence type="ECO:0000256" key="4">
    <source>
        <dbReference type="ARBA" id="ARBA00023139"/>
    </source>
</evidence>
<keyword evidence="2 6" id="KW-0732">Signal</keyword>
<comment type="caution">
    <text evidence="7">The sequence shown here is derived from an EMBL/GenBank/DDBJ whole genome shotgun (WGS) entry which is preliminary data.</text>
</comment>
<protein>
    <submittedName>
        <fullName evidence="7">Extracellular solute-binding protein</fullName>
    </submittedName>
</protein>
<evidence type="ECO:0000313" key="7">
    <source>
        <dbReference type="EMBL" id="MDQ4215117.1"/>
    </source>
</evidence>
<dbReference type="PANTHER" id="PTHR43649">
    <property type="entry name" value="ARABINOSE-BINDING PROTEIN-RELATED"/>
    <property type="match status" value="1"/>
</dbReference>
<dbReference type="InterPro" id="IPR006059">
    <property type="entry name" value="SBP"/>
</dbReference>
<dbReference type="RefSeq" id="WP_308490069.1">
    <property type="nucleotide sequence ID" value="NZ_JAVFCB010000008.1"/>
</dbReference>
<dbReference type="InterPro" id="IPR050490">
    <property type="entry name" value="Bact_solute-bd_prot1"/>
</dbReference>
<evidence type="ECO:0000256" key="6">
    <source>
        <dbReference type="SAM" id="SignalP"/>
    </source>
</evidence>
<dbReference type="PROSITE" id="PS51257">
    <property type="entry name" value="PROKAR_LIPOPROTEIN"/>
    <property type="match status" value="1"/>
</dbReference>
<evidence type="ECO:0000256" key="1">
    <source>
        <dbReference type="ARBA" id="ARBA00022475"/>
    </source>
</evidence>
<evidence type="ECO:0000256" key="5">
    <source>
        <dbReference type="ARBA" id="ARBA00023288"/>
    </source>
</evidence>
<feature type="chain" id="PRO_5046943078" evidence="6">
    <location>
        <begin position="21"/>
        <end position="416"/>
    </location>
</feature>
<organism evidence="7 8">
    <name type="scientific">Microbacterium capsulatum</name>
    <dbReference type="NCBI Taxonomy" id="3041921"/>
    <lineage>
        <taxon>Bacteria</taxon>
        <taxon>Bacillati</taxon>
        <taxon>Actinomycetota</taxon>
        <taxon>Actinomycetes</taxon>
        <taxon>Micrococcales</taxon>
        <taxon>Microbacteriaceae</taxon>
        <taxon>Microbacterium</taxon>
    </lineage>
</organism>
<evidence type="ECO:0000313" key="8">
    <source>
        <dbReference type="Proteomes" id="UP001230289"/>
    </source>
</evidence>
<dbReference type="Gene3D" id="3.40.190.10">
    <property type="entry name" value="Periplasmic binding protein-like II"/>
    <property type="match status" value="1"/>
</dbReference>
<keyword evidence="1" id="KW-1003">Cell membrane</keyword>
<keyword evidence="5" id="KW-0449">Lipoprotein</keyword>
<dbReference type="SUPFAM" id="SSF53850">
    <property type="entry name" value="Periplasmic binding protein-like II"/>
    <property type="match status" value="1"/>
</dbReference>
<evidence type="ECO:0000256" key="3">
    <source>
        <dbReference type="ARBA" id="ARBA00023136"/>
    </source>
</evidence>
<reference evidence="7 8" key="1">
    <citation type="submission" date="2023-08" db="EMBL/GenBank/DDBJ databases">
        <title>Microbacterium sp. nov., isolated from a waste landfill.</title>
        <authorList>
            <person name="Wen W."/>
        </authorList>
    </citation>
    <scope>NUCLEOTIDE SEQUENCE [LARGE SCALE GENOMIC DNA]</scope>
    <source>
        <strain evidence="7 8">ASV81</strain>
    </source>
</reference>
<dbReference type="Proteomes" id="UP001230289">
    <property type="component" value="Unassembled WGS sequence"/>
</dbReference>
<keyword evidence="3" id="KW-0472">Membrane</keyword>
<proteinExistence type="predicted"/>
<sequence length="416" mass="43655">MRVSKFTGIAAGIAAIAALAGCSAGSGGAAATPTGEQKVTVWLYPVIADQAKHKQFWDSTIAAFEKDHKNIKVSYEIFPWANRDQSLQTAIAAGKGPDLVYLIPDQLAAYQKSIQPLDNLLSKDRQKQILPNVKSSVTLGGHILGAPILTSAQPLICNAAAFKAAGVTDYPKTWDDIKALAPKFTAKGMYVLNYPASAENTLNLTFYPLLWQAGGAVYDKSGGVGFDSAAGTKALTFISDLAKEKALDPEALTTNVPLEQTAIARGKVACTWNNAVTEVAPFWGKDNVKVLPPLTGKKSVAYGTVGSLSVLKGSKAQQAAAEFAEYATSAKVVKPYLKEAGYFSALSGTGSLYADDPLLGQVEKYVPDTTVGQLATSSRALMGVLAPEIQASLLGQKSPADALKSAADAATPLLKK</sequence>
<feature type="signal peptide" evidence="6">
    <location>
        <begin position="1"/>
        <end position="20"/>
    </location>
</feature>
<keyword evidence="8" id="KW-1185">Reference proteome</keyword>
<name>A0ABU0XJ09_9MICO</name>
<gene>
    <name evidence="7" type="ORF">RBR11_14435</name>
</gene>
<accession>A0ABU0XJ09</accession>
<dbReference type="EMBL" id="JAVFCB010000008">
    <property type="protein sequence ID" value="MDQ4215117.1"/>
    <property type="molecule type" value="Genomic_DNA"/>
</dbReference>
<dbReference type="PANTHER" id="PTHR43649:SF33">
    <property type="entry name" value="POLYGALACTURONAN_RHAMNOGALACTURONAN-BINDING PROTEIN YTCQ"/>
    <property type="match status" value="1"/>
</dbReference>
<keyword evidence="4" id="KW-0564">Palmitate</keyword>
<dbReference type="Pfam" id="PF01547">
    <property type="entry name" value="SBP_bac_1"/>
    <property type="match status" value="1"/>
</dbReference>